<accession>A0ABU9LXC4</accession>
<feature type="transmembrane region" description="Helical" evidence="8">
    <location>
        <begin position="302"/>
        <end position="319"/>
    </location>
</feature>
<comment type="similarity">
    <text evidence="7">Belongs to the glycosyltransferase 87 family.</text>
</comment>
<comment type="caution">
    <text evidence="9">The sequence shown here is derived from an EMBL/GenBank/DDBJ whole genome shotgun (WGS) entry which is preliminary data.</text>
</comment>
<feature type="transmembrane region" description="Helical" evidence="8">
    <location>
        <begin position="229"/>
        <end position="247"/>
    </location>
</feature>
<dbReference type="Pfam" id="PF09594">
    <property type="entry name" value="GT87"/>
    <property type="match status" value="1"/>
</dbReference>
<evidence type="ECO:0000256" key="8">
    <source>
        <dbReference type="SAM" id="Phobius"/>
    </source>
</evidence>
<evidence type="ECO:0000256" key="5">
    <source>
        <dbReference type="ARBA" id="ARBA00022989"/>
    </source>
</evidence>
<feature type="transmembrane region" description="Helical" evidence="8">
    <location>
        <begin position="124"/>
        <end position="145"/>
    </location>
</feature>
<keyword evidence="3 9" id="KW-0808">Transferase</keyword>
<feature type="transmembrane region" description="Helical" evidence="8">
    <location>
        <begin position="198"/>
        <end position="222"/>
    </location>
</feature>
<reference evidence="9 10" key="1">
    <citation type="journal article" date="2018" name="Arch. Microbiol.">
        <title>Hymenobacter segetis sp. nov., isolated from soil.</title>
        <authorList>
            <person name="Ten L.N."/>
            <person name="Lim S.J."/>
            <person name="Kim B.O."/>
            <person name="Kang I.K."/>
            <person name="Jung H.Y."/>
        </authorList>
    </citation>
    <scope>NUCLEOTIDE SEQUENCE [LARGE SCALE GENOMIC DNA]</scope>
    <source>
        <strain evidence="9 10">S7-3-11</strain>
    </source>
</reference>
<dbReference type="InterPro" id="IPR018584">
    <property type="entry name" value="GT87"/>
</dbReference>
<dbReference type="RefSeq" id="WP_342299060.1">
    <property type="nucleotide sequence ID" value="NZ_JBCEVZ010000034.1"/>
</dbReference>
<evidence type="ECO:0000313" key="10">
    <source>
        <dbReference type="Proteomes" id="UP001479606"/>
    </source>
</evidence>
<keyword evidence="10" id="KW-1185">Reference proteome</keyword>
<organism evidence="9 10">
    <name type="scientific">Hymenobacter segetis</name>
    <dbReference type="NCBI Taxonomy" id="2025509"/>
    <lineage>
        <taxon>Bacteria</taxon>
        <taxon>Pseudomonadati</taxon>
        <taxon>Bacteroidota</taxon>
        <taxon>Cytophagia</taxon>
        <taxon>Cytophagales</taxon>
        <taxon>Hymenobacteraceae</taxon>
        <taxon>Hymenobacter</taxon>
    </lineage>
</organism>
<evidence type="ECO:0000256" key="4">
    <source>
        <dbReference type="ARBA" id="ARBA00022692"/>
    </source>
</evidence>
<evidence type="ECO:0000256" key="3">
    <source>
        <dbReference type="ARBA" id="ARBA00022679"/>
    </source>
</evidence>
<feature type="transmembrane region" description="Helical" evidence="8">
    <location>
        <begin position="369"/>
        <end position="388"/>
    </location>
</feature>
<evidence type="ECO:0000256" key="1">
    <source>
        <dbReference type="ARBA" id="ARBA00004651"/>
    </source>
</evidence>
<evidence type="ECO:0000256" key="7">
    <source>
        <dbReference type="ARBA" id="ARBA00024033"/>
    </source>
</evidence>
<evidence type="ECO:0000313" key="9">
    <source>
        <dbReference type="EMBL" id="MEL5995325.1"/>
    </source>
</evidence>
<dbReference type="EMBL" id="JBCEVZ010000034">
    <property type="protein sequence ID" value="MEL5995325.1"/>
    <property type="molecule type" value="Genomic_DNA"/>
</dbReference>
<evidence type="ECO:0000256" key="6">
    <source>
        <dbReference type="ARBA" id="ARBA00023136"/>
    </source>
</evidence>
<keyword evidence="6 8" id="KW-0472">Membrane</keyword>
<sequence>MNPSVTHRAGRAARRWFTLPPGLVLVLALVAAANLTKLSSVHFGPDRPVDFRPAYVGQWALRHGLDPYQDRDIRESWRRIVADENLVSHSTPGLPDQAFIYPPWAAAWLGILLGALPYSLAWPLWYGVVLLALLAACYATQRALARLNAPPLTTADLLLTALALKATVVALINGQNTFMALALATGAWWAAGAGRRTLAGVLLGLAAFKITVALPFIGLFLLEKRWRSIVLGGAVGAVMLALFWFWAADPASSLASYRHLLDFVQADVVRPTQPGYPLGRGMILQFELRNLLEFLRPGGHRWAGLAGLGLAGLVLVRLWGLRRAGHSLDGLYALLLLHLLGLLFTYHVVYDALLLLPLLAYGRAFPGRVQAGLLALTVPFFLPINGLLDRLGQPMALHLLYFTLPLATLGLLLYLLVLGPRPLGPVRA</sequence>
<gene>
    <name evidence="9" type="ORF">AAFH49_13990</name>
</gene>
<dbReference type="GO" id="GO:0016757">
    <property type="term" value="F:glycosyltransferase activity"/>
    <property type="evidence" value="ECO:0007669"/>
    <property type="project" value="UniProtKB-KW"/>
</dbReference>
<comment type="subcellular location">
    <subcellularLocation>
        <location evidence="1">Cell membrane</location>
        <topology evidence="1">Multi-pass membrane protein</topology>
    </subcellularLocation>
</comment>
<keyword evidence="2" id="KW-1003">Cell membrane</keyword>
<dbReference type="EC" id="2.4.-.-" evidence="9"/>
<dbReference type="Proteomes" id="UP001479606">
    <property type="component" value="Unassembled WGS sequence"/>
</dbReference>
<keyword evidence="9" id="KW-0328">Glycosyltransferase</keyword>
<feature type="transmembrane region" description="Helical" evidence="8">
    <location>
        <begin position="331"/>
        <end position="349"/>
    </location>
</feature>
<feature type="transmembrane region" description="Helical" evidence="8">
    <location>
        <begin position="395"/>
        <end position="417"/>
    </location>
</feature>
<protein>
    <submittedName>
        <fullName evidence="9">Glycosyltransferase family 87 protein</fullName>
        <ecNumber evidence="9">2.4.-.-</ecNumber>
    </submittedName>
</protein>
<name>A0ABU9LXC4_9BACT</name>
<keyword evidence="4 8" id="KW-0812">Transmembrane</keyword>
<evidence type="ECO:0000256" key="2">
    <source>
        <dbReference type="ARBA" id="ARBA00022475"/>
    </source>
</evidence>
<keyword evidence="5 8" id="KW-1133">Transmembrane helix</keyword>
<proteinExistence type="inferred from homology"/>